<feature type="compositionally biased region" description="Low complexity" evidence="1">
    <location>
        <begin position="645"/>
        <end position="655"/>
    </location>
</feature>
<reference evidence="2 3" key="1">
    <citation type="submission" date="2017-03" db="EMBL/GenBank/DDBJ databases">
        <title>WGS assembly of Porphyra umbilicalis.</title>
        <authorList>
            <person name="Brawley S.H."/>
            <person name="Blouin N.A."/>
            <person name="Ficko-Blean E."/>
            <person name="Wheeler G.L."/>
            <person name="Lohr M."/>
            <person name="Goodson H.V."/>
            <person name="Jenkins J.W."/>
            <person name="Blaby-Haas C.E."/>
            <person name="Helliwell K.E."/>
            <person name="Chan C."/>
            <person name="Marriage T."/>
            <person name="Bhattacharya D."/>
            <person name="Klein A.S."/>
            <person name="Badis Y."/>
            <person name="Brodie J."/>
            <person name="Cao Y."/>
            <person name="Collen J."/>
            <person name="Dittami S.M."/>
            <person name="Gachon C.M."/>
            <person name="Green B.R."/>
            <person name="Karpowicz S."/>
            <person name="Kim J.W."/>
            <person name="Kudahl U."/>
            <person name="Lin S."/>
            <person name="Michel G."/>
            <person name="Mittag M."/>
            <person name="Olson B.J."/>
            <person name="Pangilinan J."/>
            <person name="Peng Y."/>
            <person name="Qiu H."/>
            <person name="Shu S."/>
            <person name="Singer J.T."/>
            <person name="Smith A.G."/>
            <person name="Sprecher B.N."/>
            <person name="Wagner V."/>
            <person name="Wang W."/>
            <person name="Wang Z.-Y."/>
            <person name="Yan J."/>
            <person name="Yarish C."/>
            <person name="Zoeuner-Riek S."/>
            <person name="Zhuang Y."/>
            <person name="Zou Y."/>
            <person name="Lindquist E.A."/>
            <person name="Grimwood J."/>
            <person name="Barry K."/>
            <person name="Rokhsar D.S."/>
            <person name="Schmutz J."/>
            <person name="Stiller J.W."/>
            <person name="Grossman A.R."/>
            <person name="Prochnik S.E."/>
        </authorList>
    </citation>
    <scope>NUCLEOTIDE SEQUENCE [LARGE SCALE GENOMIC DNA]</scope>
    <source>
        <strain evidence="2">4086291</strain>
    </source>
</reference>
<feature type="compositionally biased region" description="Gly residues" evidence="1">
    <location>
        <begin position="245"/>
        <end position="255"/>
    </location>
</feature>
<feature type="region of interest" description="Disordered" evidence="1">
    <location>
        <begin position="645"/>
        <end position="676"/>
    </location>
</feature>
<feature type="region of interest" description="Disordered" evidence="1">
    <location>
        <begin position="232"/>
        <end position="264"/>
    </location>
</feature>
<accession>A0A1X6PAD4</accession>
<keyword evidence="3" id="KW-1185">Reference proteome</keyword>
<gene>
    <name evidence="2" type="ORF">BU14_0136s0008</name>
</gene>
<dbReference type="AlphaFoldDB" id="A0A1X6PAD4"/>
<protein>
    <submittedName>
        <fullName evidence="2">Uncharacterized protein</fullName>
    </submittedName>
</protein>
<name>A0A1X6PAD4_PORUM</name>
<dbReference type="Proteomes" id="UP000218209">
    <property type="component" value="Unassembled WGS sequence"/>
</dbReference>
<dbReference type="EMBL" id="KV918830">
    <property type="protein sequence ID" value="OSX77710.1"/>
    <property type="molecule type" value="Genomic_DNA"/>
</dbReference>
<organism evidence="2 3">
    <name type="scientific">Porphyra umbilicalis</name>
    <name type="common">Purple laver</name>
    <name type="synonym">Red alga</name>
    <dbReference type="NCBI Taxonomy" id="2786"/>
    <lineage>
        <taxon>Eukaryota</taxon>
        <taxon>Rhodophyta</taxon>
        <taxon>Bangiophyceae</taxon>
        <taxon>Bangiales</taxon>
        <taxon>Bangiaceae</taxon>
        <taxon>Porphyra</taxon>
    </lineage>
</organism>
<evidence type="ECO:0000313" key="3">
    <source>
        <dbReference type="Proteomes" id="UP000218209"/>
    </source>
</evidence>
<sequence>MRRAVSPPLINRGIEPVLLDLLGERPPMEVYDRINEGLNAHAREYYHGEVWPLRGVFGVLSRFPAVLVDGSGAKLTPTVVTTWLTDSGKVSCSCVGRVAFVARHGEVPVDGVRQHARTFRGAIDYVSSRLCVPLSTFRRVVPALFSAESADDVVALRVAATASDTKLDWDADGPIESFRTGQTAVAVFLLGIGFYRVPTPMGCARKTSTCLFCDSAAGFSCVHAIRARSVRRGPSDKDPVAADGNGAGGTDGDSNGGVAADDARSTEPLSLYNCPRSVRADVKVCRAMEDGEVFALRAPSCCPTCGSAKTKENSKVDSGEVLCSLGYAVMTVESFYCDEVDCKRWIFPNGRDAGVVIQSCTTTATLVLMCDMAGEMVTSGSTFRSFFMLPVKMRSKKTITALFFLTVQLMTKDPPIWAFKCGTCQDKVGQFRIVTADGIGLGYLKRLASRRYVVPAEICTSVCDAVHAASIHASEWVRRFLRMTLKQPSKPTVIKAAQLNSAKRALALLCPAALPHFLETLLSGERKLQLLRLRAFLSSLWDLDRAAMSLANGIVAQTKKLLTASNGLSQEQVTAHRLTLQCIYSWLLHIEQGPNGGGVAGGMGVIVVGIGGEGQGAQAAAVGAGGAAGAGAAAVRGVRGGGSAANAPAAGGARAPGERAARGPAATAPRHHMDRTTNKLVDPRCLRPNIKALGDTVHRDILSFAIAVTIDPVVNPFKLRHYSALSQIADVLKAADGLSRMQELKRRVALAVKAQPPAGAAGAQPPPLPLAELLFGGHFGDAGGLLYVGDARGRRASVISVDN</sequence>
<evidence type="ECO:0000256" key="1">
    <source>
        <dbReference type="SAM" id="MobiDB-lite"/>
    </source>
</evidence>
<proteinExistence type="predicted"/>
<evidence type="ECO:0000313" key="2">
    <source>
        <dbReference type="EMBL" id="OSX77710.1"/>
    </source>
</evidence>